<gene>
    <name evidence="2" type="ORF">IAC06_08700</name>
</gene>
<dbReference type="Gene3D" id="3.75.10.10">
    <property type="entry name" value="L-arginine/glycine Amidinotransferase, Chain A"/>
    <property type="match status" value="1"/>
</dbReference>
<protein>
    <submittedName>
        <fullName evidence="2">Agmatine deiminase family protein</fullName>
    </submittedName>
</protein>
<organism evidence="2 3">
    <name type="scientific">Candidatus Cryptobacteroides intestinavium</name>
    <dbReference type="NCBI Taxonomy" id="2840766"/>
    <lineage>
        <taxon>Bacteria</taxon>
        <taxon>Pseudomonadati</taxon>
        <taxon>Bacteroidota</taxon>
        <taxon>Bacteroidia</taxon>
        <taxon>Bacteroidales</taxon>
        <taxon>Candidatus Cryptobacteroides</taxon>
    </lineage>
</organism>
<sequence length="348" mass="39677">MRLPAEWERQSGVQLTWPHCDTEWYQLDRVLECYVDIAINIVRFERLLIVCRDIDEAKADISRVCGRRGWSLDMAMVTFCQAPLNDTWARDHGGISVYGDEGEKYLYDFVFNGWGLKFASDLDNQLTKNIFSQGVFEDDVTGADMRPFVLEGGSIDTDGYGTLLTTTECLTSVNRNEYMTRDEIESELKQYFGLDRVLWLDHGGIIGDDTDGHVDTLARFCSPDTIAYVQCTDPDDPHYDDLAEMEYQLRSFRTKDGKRYRLVPLPLPDALYLDNYRLPASYANFLIVNGGVLVPGSGSEKDEVARRLLQEVFPDREVVVIDCRALLSGHGSLHCVTMQFPEGWLRTE</sequence>
<reference evidence="2" key="2">
    <citation type="journal article" date="2021" name="PeerJ">
        <title>Extensive microbial diversity within the chicken gut microbiome revealed by metagenomics and culture.</title>
        <authorList>
            <person name="Gilroy R."/>
            <person name="Ravi A."/>
            <person name="Getino M."/>
            <person name="Pursley I."/>
            <person name="Horton D.L."/>
            <person name="Alikhan N.F."/>
            <person name="Baker D."/>
            <person name="Gharbi K."/>
            <person name="Hall N."/>
            <person name="Watson M."/>
            <person name="Adriaenssens E.M."/>
            <person name="Foster-Nyarko E."/>
            <person name="Jarju S."/>
            <person name="Secka A."/>
            <person name="Antonio M."/>
            <person name="Oren A."/>
            <person name="Chaudhuri R.R."/>
            <person name="La Ragione R."/>
            <person name="Hildebrand F."/>
            <person name="Pallen M.J."/>
        </authorList>
    </citation>
    <scope>NUCLEOTIDE SEQUENCE</scope>
    <source>
        <strain evidence="2">B1-20833</strain>
    </source>
</reference>
<dbReference type="AlphaFoldDB" id="A0A9D9HIL5"/>
<proteinExistence type="predicted"/>
<dbReference type="PANTHER" id="PTHR31377">
    <property type="entry name" value="AGMATINE DEIMINASE-RELATED"/>
    <property type="match status" value="1"/>
</dbReference>
<dbReference type="GO" id="GO:0004668">
    <property type="term" value="F:protein-arginine deiminase activity"/>
    <property type="evidence" value="ECO:0007669"/>
    <property type="project" value="InterPro"/>
</dbReference>
<dbReference type="GO" id="GO:0047632">
    <property type="term" value="F:agmatine deiminase activity"/>
    <property type="evidence" value="ECO:0007669"/>
    <property type="project" value="TreeGrafter"/>
</dbReference>
<evidence type="ECO:0000256" key="1">
    <source>
        <dbReference type="ARBA" id="ARBA00022801"/>
    </source>
</evidence>
<reference evidence="2" key="1">
    <citation type="submission" date="2020-10" db="EMBL/GenBank/DDBJ databases">
        <authorList>
            <person name="Gilroy R."/>
        </authorList>
    </citation>
    <scope>NUCLEOTIDE SEQUENCE</scope>
    <source>
        <strain evidence="2">B1-20833</strain>
    </source>
</reference>
<dbReference type="EMBL" id="JADIMI010000082">
    <property type="protein sequence ID" value="MBO8452939.1"/>
    <property type="molecule type" value="Genomic_DNA"/>
</dbReference>
<dbReference type="Proteomes" id="UP000823661">
    <property type="component" value="Unassembled WGS sequence"/>
</dbReference>
<dbReference type="SUPFAM" id="SSF55909">
    <property type="entry name" value="Pentein"/>
    <property type="match status" value="1"/>
</dbReference>
<evidence type="ECO:0000313" key="2">
    <source>
        <dbReference type="EMBL" id="MBO8452939.1"/>
    </source>
</evidence>
<keyword evidence="1" id="KW-0378">Hydrolase</keyword>
<dbReference type="Pfam" id="PF04371">
    <property type="entry name" value="PAD_porph"/>
    <property type="match status" value="1"/>
</dbReference>
<dbReference type="GO" id="GO:0009446">
    <property type="term" value="P:putrescine biosynthetic process"/>
    <property type="evidence" value="ECO:0007669"/>
    <property type="project" value="InterPro"/>
</dbReference>
<accession>A0A9D9HIL5</accession>
<dbReference type="PANTHER" id="PTHR31377:SF0">
    <property type="entry name" value="AGMATINE DEIMINASE-RELATED"/>
    <property type="match status" value="1"/>
</dbReference>
<evidence type="ECO:0000313" key="3">
    <source>
        <dbReference type="Proteomes" id="UP000823661"/>
    </source>
</evidence>
<name>A0A9D9HIL5_9BACT</name>
<comment type="caution">
    <text evidence="2">The sequence shown here is derived from an EMBL/GenBank/DDBJ whole genome shotgun (WGS) entry which is preliminary data.</text>
</comment>
<dbReference type="InterPro" id="IPR007466">
    <property type="entry name" value="Peptidyl-Arg-deiminase_porph"/>
</dbReference>